<proteinExistence type="predicted"/>
<organism evidence="1 2">
    <name type="scientific">Leptothoe kymatousa TAU-MAC 1615</name>
    <dbReference type="NCBI Taxonomy" id="2364775"/>
    <lineage>
        <taxon>Bacteria</taxon>
        <taxon>Bacillati</taxon>
        <taxon>Cyanobacteriota</taxon>
        <taxon>Cyanophyceae</taxon>
        <taxon>Nodosilineales</taxon>
        <taxon>Cymatolegaceae</taxon>
        <taxon>Leptothoe</taxon>
        <taxon>Leptothoe kymatousa</taxon>
    </lineage>
</organism>
<evidence type="ECO:0000313" key="1">
    <source>
        <dbReference type="EMBL" id="MBT9312967.1"/>
    </source>
</evidence>
<gene>
    <name evidence="1" type="ORF">IXB28_12170</name>
</gene>
<comment type="caution">
    <text evidence="1">The sequence shown here is derived from an EMBL/GenBank/DDBJ whole genome shotgun (WGS) entry which is preliminary data.</text>
</comment>
<protein>
    <submittedName>
        <fullName evidence="1">Uncharacterized protein</fullName>
    </submittedName>
</protein>
<evidence type="ECO:0000313" key="2">
    <source>
        <dbReference type="Proteomes" id="UP001196661"/>
    </source>
</evidence>
<name>A0ABS5Y579_9CYAN</name>
<sequence>MTSEAGVYLVWDKQLFARLSAALLNPTLQPLLILPCESRDEAALVEEYLARLLANTYQRMLRQRHEETVQQLNELLQK</sequence>
<keyword evidence="2" id="KW-1185">Reference proteome</keyword>
<dbReference type="Proteomes" id="UP001196661">
    <property type="component" value="Unassembled WGS sequence"/>
</dbReference>
<reference evidence="1 2" key="1">
    <citation type="journal article" date="2021" name="Mar. Drugs">
        <title>Genome Reduction and Secondary Metabolism of the Marine Sponge-Associated Cyanobacterium Leptothoe.</title>
        <authorList>
            <person name="Konstantinou D."/>
            <person name="Popin R.V."/>
            <person name="Fewer D.P."/>
            <person name="Sivonen K."/>
            <person name="Gkelis S."/>
        </authorList>
    </citation>
    <scope>NUCLEOTIDE SEQUENCE [LARGE SCALE GENOMIC DNA]</scope>
    <source>
        <strain evidence="1 2">TAU-MAC 1615</strain>
    </source>
</reference>
<accession>A0ABS5Y579</accession>
<dbReference type="EMBL" id="JADOER010000011">
    <property type="protein sequence ID" value="MBT9312967.1"/>
    <property type="molecule type" value="Genomic_DNA"/>
</dbReference>